<protein>
    <submittedName>
        <fullName evidence="2">Uncharacterized protein</fullName>
    </submittedName>
</protein>
<keyword evidence="1" id="KW-1133">Transmembrane helix</keyword>
<evidence type="ECO:0000313" key="2">
    <source>
        <dbReference type="EMBL" id="UTV29926.1"/>
    </source>
</evidence>
<gene>
    <name evidence="2" type="ORF">NNL38_23285</name>
</gene>
<dbReference type="RefSeq" id="WP_255391262.1">
    <property type="nucleotide sequence ID" value="NZ_CP101509.1"/>
</dbReference>
<evidence type="ECO:0000313" key="3">
    <source>
        <dbReference type="Proteomes" id="UP001057998"/>
    </source>
</evidence>
<keyword evidence="1" id="KW-0472">Membrane</keyword>
<reference evidence="2" key="1">
    <citation type="submission" date="2022-07" db="EMBL/GenBank/DDBJ databases">
        <title>Genome sequencing of Photobacterium atrarenae GJH2-4.</title>
        <authorList>
            <person name="Park S.-J."/>
        </authorList>
    </citation>
    <scope>NUCLEOTIDE SEQUENCE</scope>
    <source>
        <strain evidence="2">GJH2-4</strain>
    </source>
</reference>
<dbReference type="Proteomes" id="UP001057998">
    <property type="component" value="Chromosome 2"/>
</dbReference>
<proteinExistence type="predicted"/>
<organism evidence="2 3">
    <name type="scientific">Photobacterium atrarenae</name>
    <dbReference type="NCBI Taxonomy" id="865757"/>
    <lineage>
        <taxon>Bacteria</taxon>
        <taxon>Pseudomonadati</taxon>
        <taxon>Pseudomonadota</taxon>
        <taxon>Gammaproteobacteria</taxon>
        <taxon>Vibrionales</taxon>
        <taxon>Vibrionaceae</taxon>
        <taxon>Photobacterium</taxon>
    </lineage>
</organism>
<dbReference type="EMBL" id="CP101509">
    <property type="protein sequence ID" value="UTV29926.1"/>
    <property type="molecule type" value="Genomic_DNA"/>
</dbReference>
<evidence type="ECO:0000256" key="1">
    <source>
        <dbReference type="SAM" id="Phobius"/>
    </source>
</evidence>
<sequence length="69" mass="7535">MNHEITKGAPGWVLPLFILALLVLQLAVKSGDVRAQQIDILHGETLKAWQSLDLPARKVAVEEHADVLG</sequence>
<accession>A0ABY5GLB2</accession>
<feature type="transmembrane region" description="Helical" evidence="1">
    <location>
        <begin position="12"/>
        <end position="28"/>
    </location>
</feature>
<keyword evidence="1" id="KW-0812">Transmembrane</keyword>
<keyword evidence="3" id="KW-1185">Reference proteome</keyword>
<name>A0ABY5GLB2_9GAMM</name>